<dbReference type="PANTHER" id="PTHR33022">
    <property type="entry name" value="DUF1985 DOMAIN-CONTAINING PROTEIN"/>
    <property type="match status" value="1"/>
</dbReference>
<evidence type="ECO:0000313" key="2">
    <source>
        <dbReference type="EMBL" id="TMW90861.1"/>
    </source>
</evidence>
<comment type="caution">
    <text evidence="2">The sequence shown here is derived from an EMBL/GenBank/DDBJ whole genome shotgun (WGS) entry which is preliminary data.</text>
</comment>
<feature type="region of interest" description="Disordered" evidence="1">
    <location>
        <begin position="187"/>
        <end position="214"/>
    </location>
</feature>
<feature type="compositionally biased region" description="Polar residues" evidence="1">
    <location>
        <begin position="12"/>
        <end position="23"/>
    </location>
</feature>
<proteinExistence type="predicted"/>
<feature type="non-terminal residue" evidence="2">
    <location>
        <position position="214"/>
    </location>
</feature>
<accession>A0A6N2BCQ6</accession>
<dbReference type="PANTHER" id="PTHR33022:SF13">
    <property type="entry name" value="UBIQUITIN-LIKE PROTEASE FAMILY PROFILE DOMAIN-CONTAINING PROTEIN"/>
    <property type="match status" value="1"/>
</dbReference>
<protein>
    <submittedName>
        <fullName evidence="2">Uncharacterized protein</fullName>
    </submittedName>
</protein>
<dbReference type="AlphaFoldDB" id="A0A6N2BCQ6"/>
<reference evidence="2" key="1">
    <citation type="submission" date="2019-05" db="EMBL/GenBank/DDBJ databases">
        <title>The de novo reference genome and transcriptome assemblies of the wild tomato species Solanum chilense.</title>
        <authorList>
            <person name="Stam R."/>
            <person name="Nosenko T."/>
            <person name="Hoerger A.C."/>
            <person name="Stephan W."/>
            <person name="Seidel M.A."/>
            <person name="Kuhn J.M.M."/>
            <person name="Haberer G."/>
            <person name="Tellier A."/>
        </authorList>
    </citation>
    <scope>NUCLEOTIDE SEQUENCE</scope>
    <source>
        <tissue evidence="2">Mature leaves</tissue>
    </source>
</reference>
<dbReference type="EMBL" id="RXGB01003964">
    <property type="protein sequence ID" value="TMW90861.1"/>
    <property type="molecule type" value="Genomic_DNA"/>
</dbReference>
<gene>
    <name evidence="2" type="ORF">EJD97_015121</name>
</gene>
<feature type="region of interest" description="Disordered" evidence="1">
    <location>
        <begin position="1"/>
        <end position="23"/>
    </location>
</feature>
<name>A0A6N2BCQ6_SOLCI</name>
<evidence type="ECO:0000256" key="1">
    <source>
        <dbReference type="SAM" id="MobiDB-lite"/>
    </source>
</evidence>
<organism evidence="2">
    <name type="scientific">Solanum chilense</name>
    <name type="common">Tomato</name>
    <name type="synonym">Lycopersicon chilense</name>
    <dbReference type="NCBI Taxonomy" id="4083"/>
    <lineage>
        <taxon>Eukaryota</taxon>
        <taxon>Viridiplantae</taxon>
        <taxon>Streptophyta</taxon>
        <taxon>Embryophyta</taxon>
        <taxon>Tracheophyta</taxon>
        <taxon>Spermatophyta</taxon>
        <taxon>Magnoliopsida</taxon>
        <taxon>eudicotyledons</taxon>
        <taxon>Gunneridae</taxon>
        <taxon>Pentapetalae</taxon>
        <taxon>asterids</taxon>
        <taxon>lamiids</taxon>
        <taxon>Solanales</taxon>
        <taxon>Solanaceae</taxon>
        <taxon>Solanoideae</taxon>
        <taxon>Solaneae</taxon>
        <taxon>Solanum</taxon>
        <taxon>Solanum subgen. Lycopersicon</taxon>
    </lineage>
</organism>
<sequence length="214" mass="24199">MKDDTSSKEQSTEQSNVHLTKEQQNSPLLNVNTIGVKVDSASSVSFSPETEAGLDVIPFDVVIPLQLTWSDDLLSDSQLPSQLGVNDIDTKNRLSVTGNWFYTMSHPMKCWTDQSYINIVYKRYYYVPTDKNLTTKQHIGRGVAIAEFWSDEMKIPFVGLQSDCLRNRYITFLWKYDMDKVKAGYVSDSDDPTRPKSGFTTQPEGGLVDVDYLG</sequence>
<feature type="compositionally biased region" description="Basic and acidic residues" evidence="1">
    <location>
        <begin position="1"/>
        <end position="11"/>
    </location>
</feature>